<dbReference type="EMBL" id="JADEXF010000362">
    <property type="protein sequence ID" value="MBE9105750.1"/>
    <property type="molecule type" value="Genomic_DNA"/>
</dbReference>
<dbReference type="Proteomes" id="UP000647836">
    <property type="component" value="Unassembled WGS sequence"/>
</dbReference>
<dbReference type="RefSeq" id="WP_194044138.1">
    <property type="nucleotide sequence ID" value="NZ_JADEXF010000362.1"/>
</dbReference>
<dbReference type="PANTHER" id="PTHR41521:SF4">
    <property type="entry name" value="BLR0684 PROTEIN"/>
    <property type="match status" value="1"/>
</dbReference>
<evidence type="ECO:0000313" key="2">
    <source>
        <dbReference type="EMBL" id="MBE9105750.1"/>
    </source>
</evidence>
<keyword evidence="3" id="KW-1185">Reference proteome</keyword>
<comment type="caution">
    <text evidence="2">The sequence shown here is derived from an EMBL/GenBank/DDBJ whole genome shotgun (WGS) entry which is preliminary data.</text>
</comment>
<evidence type="ECO:0000313" key="3">
    <source>
        <dbReference type="Proteomes" id="UP000647836"/>
    </source>
</evidence>
<proteinExistence type="predicted"/>
<evidence type="ECO:0000259" key="1">
    <source>
        <dbReference type="Pfam" id="PF07045"/>
    </source>
</evidence>
<gene>
    <name evidence="2" type="ORF">IQ229_12580</name>
</gene>
<protein>
    <submittedName>
        <fullName evidence="2">DUF1330 domain-containing protein</fullName>
    </submittedName>
</protein>
<accession>A0ABR9U1J9</accession>
<name>A0ABR9U1J9_9NOSO</name>
<dbReference type="Pfam" id="PF07045">
    <property type="entry name" value="DUF1330"/>
    <property type="match status" value="1"/>
</dbReference>
<dbReference type="PANTHER" id="PTHR41521">
    <property type="match status" value="1"/>
</dbReference>
<dbReference type="InterPro" id="IPR010753">
    <property type="entry name" value="DUF1330"/>
</dbReference>
<dbReference type="InterPro" id="IPR011008">
    <property type="entry name" value="Dimeric_a/b-barrel"/>
</dbReference>
<dbReference type="Gene3D" id="3.30.70.100">
    <property type="match status" value="1"/>
</dbReference>
<dbReference type="SUPFAM" id="SSF54909">
    <property type="entry name" value="Dimeric alpha+beta barrel"/>
    <property type="match status" value="1"/>
</dbReference>
<organism evidence="2 3">
    <name type="scientific">Nostoc cf. edaphicum LEGE 07299</name>
    <dbReference type="NCBI Taxonomy" id="2777974"/>
    <lineage>
        <taxon>Bacteria</taxon>
        <taxon>Bacillati</taxon>
        <taxon>Cyanobacteriota</taxon>
        <taxon>Cyanophyceae</taxon>
        <taxon>Nostocales</taxon>
        <taxon>Nostocaceae</taxon>
        <taxon>Nostoc</taxon>
    </lineage>
</organism>
<feature type="domain" description="DUF1330" evidence="1">
    <location>
        <begin position="3"/>
        <end position="95"/>
    </location>
</feature>
<reference evidence="2 3" key="1">
    <citation type="submission" date="2020-10" db="EMBL/GenBank/DDBJ databases">
        <authorList>
            <person name="Castelo-Branco R."/>
            <person name="Eusebio N."/>
            <person name="Adriana R."/>
            <person name="Vieira A."/>
            <person name="Brugerolle De Fraissinette N."/>
            <person name="Rezende De Castro R."/>
            <person name="Schneider M.P."/>
            <person name="Vasconcelos V."/>
            <person name="Leao P.N."/>
        </authorList>
    </citation>
    <scope>NUCLEOTIDE SEQUENCE [LARGE SCALE GENOMIC DNA]</scope>
    <source>
        <strain evidence="2 3">LEGE 07299</strain>
    </source>
</reference>
<sequence length="95" mass="10946">MATYLIASIKVKNAEAFEEYKRQVPHTIAKYGGRYLVRGGEGEVVEGNWQTNRLVVLEFPDKNLFNNWYNSEDYKNLKILRKTHAATDLVIVEGI</sequence>